<dbReference type="EMBL" id="JAEMOP010000009">
    <property type="protein sequence ID" value="MBJ7317026.1"/>
    <property type="molecule type" value="Genomic_DNA"/>
</dbReference>
<protein>
    <submittedName>
        <fullName evidence="2">SIR2 family protein</fullName>
    </submittedName>
</protein>
<proteinExistence type="predicted"/>
<gene>
    <name evidence="1" type="ORF">JHC10_05210</name>
    <name evidence="2" type="ORF">JHC11_13595</name>
</gene>
<name>A0A8I1KFJ5_9GAMM</name>
<comment type="caution">
    <text evidence="2">The sequence shown here is derived from an EMBL/GenBank/DDBJ whole genome shotgun (WGS) entry which is preliminary data.</text>
</comment>
<dbReference type="OrthoDB" id="9812283at2"/>
<dbReference type="Pfam" id="PF13289">
    <property type="entry name" value="SIR2_2"/>
    <property type="match status" value="1"/>
</dbReference>
<sequence>MDKVVYILGAGFSAPLGIPVMRDFLFKSKDLYFSDKDKYSHFSQVFETINKISVTKNYYSSDLFNIEEILSIIEMNVFLDGNKLNADFIDYIKDVIEYYTPAIGDIEEFPGNWYDFIFGRNQAVALYGYFVANLMNLNFEKSENDNSNSDKKYKYCAVKDPNSSTKYSVLSLNYDMVLESIADAIDSRFTSENKIAFEKKSYDPDWNLAHLAKLHGCVSENEIVPPTWAKGTHPSIVPTWRNAFKVLREANHIRFIGYSLPEADSYIKYLLKAAVVDAPHLKSIDVICLDGDGSTKERYDQFFEFSNYKFKSGSVTEYFKTIKDLVKSRRLSHKDHLRVSFLEEAHFNFMN</sequence>
<dbReference type="AlphaFoldDB" id="A0A8I1KFJ5"/>
<reference evidence="2 4" key="1">
    <citation type="submission" date="2020-09" db="EMBL/GenBank/DDBJ databases">
        <title>Draft Genomes of Bacterial Isolates from North Pond Shallow Sediments.</title>
        <authorList>
            <person name="Kiel Reese B."/>
            <person name="Mullis M."/>
            <person name="Weisend R.E."/>
        </authorList>
    </citation>
    <scope>NUCLEOTIDE SEQUENCE</scope>
    <source>
        <strain evidence="2">KJE-2</strain>
        <strain evidence="1 4">KJE-3</strain>
    </source>
</reference>
<dbReference type="Proteomes" id="UP000621390">
    <property type="component" value="Unassembled WGS sequence"/>
</dbReference>
<dbReference type="RefSeq" id="WP_054487406.1">
    <property type="nucleotide sequence ID" value="NZ_FPBE01000001.1"/>
</dbReference>
<evidence type="ECO:0000313" key="1">
    <source>
        <dbReference type="EMBL" id="MBJ7266342.1"/>
    </source>
</evidence>
<dbReference type="Proteomes" id="UP000655994">
    <property type="component" value="Unassembled WGS sequence"/>
</dbReference>
<accession>A0A8I1KFJ5</accession>
<keyword evidence="4" id="KW-1185">Reference proteome</keyword>
<evidence type="ECO:0000313" key="4">
    <source>
        <dbReference type="Proteomes" id="UP000655994"/>
    </source>
</evidence>
<organism evidence="2 3">
    <name type="scientific">Idiomarina abyssalis</name>
    <dbReference type="NCBI Taxonomy" id="86102"/>
    <lineage>
        <taxon>Bacteria</taxon>
        <taxon>Pseudomonadati</taxon>
        <taxon>Pseudomonadota</taxon>
        <taxon>Gammaproteobacteria</taxon>
        <taxon>Alteromonadales</taxon>
        <taxon>Idiomarinaceae</taxon>
        <taxon>Idiomarina</taxon>
    </lineage>
</organism>
<dbReference type="EMBL" id="JAEMOS010000013">
    <property type="protein sequence ID" value="MBJ7266342.1"/>
    <property type="molecule type" value="Genomic_DNA"/>
</dbReference>
<evidence type="ECO:0000313" key="3">
    <source>
        <dbReference type="Proteomes" id="UP000621390"/>
    </source>
</evidence>
<evidence type="ECO:0000313" key="2">
    <source>
        <dbReference type="EMBL" id="MBJ7317026.1"/>
    </source>
</evidence>